<gene>
    <name evidence="3" type="ORF">PVAG01_04468</name>
</gene>
<sequence length="785" mass="88501">MADGYRFPQQTAGTFYYPQQHAQQQHHHPRHLVRNATPPNNIRSIFNNDTPSPSRSPDSHSPAQQSLYGMFNQNQQHGQHGRVNGGPGGQRMPLMYNYQHQNSHQPQQHTQHHTALTQEHTAHQTNGTVIGHHSSYSSGVLSSSTPNFTPNSLQNGHSTTTRGGSAQQINEHWAEQLKLHKETERAHASMVEQHAPHHYARLRAGENRGLNLASASAVVTAPTTTAQDGDKKDRGRPSNLDYMVKRQDWHNMDLSGQGLRVLSTPLFSYTFLSELYVASNKISQIPASIGQLRFLKFLDASNNMLTELPAELGMCVYLEHLLLFDNNIRTLPNELGSLFQLKMLGIEGNTNLDSGLKQEIMDRGTKALITHLREQAPVPLPPAPRQMLDLQGGTPGHANQDRFKVLCYNILCDNYVTPQLYGFTPSGALAWDYRKEQILQEIQAHDADILCLQEVDTDTFQEFFSMKLAYGHYKGILHKKTRAKTMNEKDAKIVDGCATFYKSNKYILLDKQTIDFANVAINRPDMKNQHDIFNRVMPRDNIAAITFLENRLTGARIIVVNTHLHWDPAEADVKLIQIAILMDNVTKLAEKYARWPACKDKKTYTLIDTDADPDVPVEPVPEPAPSMEYSSSTQIPLLVCGDLNSTINSSVYELLSTGHVAADHQEIGSYQYGNFTRDGIQHPFSLRSAYTLLNGTPDALPFTNYTPNFRDMIDHIWYSTNALEVTSLLGPVDSEYMKRVPGFPNYHFPSDHLSLVSEFSVKGRKEKKNLPEPDFGPQRNDRRRD</sequence>
<dbReference type="Gene3D" id="3.80.10.10">
    <property type="entry name" value="Ribonuclease Inhibitor"/>
    <property type="match status" value="1"/>
</dbReference>
<dbReference type="PANTHER" id="PTHR12121">
    <property type="entry name" value="CARBON CATABOLITE REPRESSOR PROTEIN 4"/>
    <property type="match status" value="1"/>
</dbReference>
<feature type="compositionally biased region" description="Basic residues" evidence="1">
    <location>
        <begin position="24"/>
        <end position="33"/>
    </location>
</feature>
<proteinExistence type="predicted"/>
<feature type="region of interest" description="Disordered" evidence="1">
    <location>
        <begin position="75"/>
        <end position="94"/>
    </location>
</feature>
<dbReference type="InterPro" id="IPR005135">
    <property type="entry name" value="Endo/exonuclease/phosphatase"/>
</dbReference>
<dbReference type="Gene3D" id="3.60.10.10">
    <property type="entry name" value="Endonuclease/exonuclease/phosphatase"/>
    <property type="match status" value="1"/>
</dbReference>
<protein>
    <submittedName>
        <fullName evidence="3">Endonuclease/Exonuclease/phosphatase</fullName>
    </submittedName>
</protein>
<comment type="caution">
    <text evidence="3">The sequence shown here is derived from an EMBL/GenBank/DDBJ whole genome shotgun (WGS) entry which is preliminary data.</text>
</comment>
<evidence type="ECO:0000313" key="4">
    <source>
        <dbReference type="Proteomes" id="UP001629113"/>
    </source>
</evidence>
<feature type="domain" description="Endonuclease/exonuclease/phosphatase" evidence="2">
    <location>
        <begin position="408"/>
        <end position="511"/>
    </location>
</feature>
<evidence type="ECO:0000259" key="2">
    <source>
        <dbReference type="Pfam" id="PF03372"/>
    </source>
</evidence>
<accession>A0ABR4PP99</accession>
<feature type="compositionally biased region" description="Low complexity" evidence="1">
    <location>
        <begin position="51"/>
        <end position="62"/>
    </location>
</feature>
<dbReference type="InterPro" id="IPR032675">
    <property type="entry name" value="LRR_dom_sf"/>
</dbReference>
<feature type="region of interest" description="Disordered" evidence="1">
    <location>
        <begin position="19"/>
        <end position="65"/>
    </location>
</feature>
<keyword evidence="3" id="KW-0540">Nuclease</keyword>
<reference evidence="3 4" key="1">
    <citation type="submission" date="2024-06" db="EMBL/GenBank/DDBJ databases">
        <title>Complete genome of Phlyctema vagabunda strain 19-DSS-EL-015.</title>
        <authorList>
            <person name="Fiorenzani C."/>
        </authorList>
    </citation>
    <scope>NUCLEOTIDE SEQUENCE [LARGE SCALE GENOMIC DNA]</scope>
    <source>
        <strain evidence="3 4">19-DSS-EL-015</strain>
    </source>
</reference>
<feature type="domain" description="Endonuclease/exonuclease/phosphatase" evidence="2">
    <location>
        <begin position="595"/>
        <end position="752"/>
    </location>
</feature>
<dbReference type="GO" id="GO:0004519">
    <property type="term" value="F:endonuclease activity"/>
    <property type="evidence" value="ECO:0007669"/>
    <property type="project" value="UniProtKB-KW"/>
</dbReference>
<dbReference type="SUPFAM" id="SSF56219">
    <property type="entry name" value="DNase I-like"/>
    <property type="match status" value="1"/>
</dbReference>
<name>A0ABR4PP99_9HELO</name>
<dbReference type="InterPro" id="IPR050410">
    <property type="entry name" value="CCR4/nocturin_mRNA_transcr"/>
</dbReference>
<keyword evidence="4" id="KW-1185">Reference proteome</keyword>
<dbReference type="Pfam" id="PF03372">
    <property type="entry name" value="Exo_endo_phos"/>
    <property type="match status" value="2"/>
</dbReference>
<dbReference type="InterPro" id="IPR036691">
    <property type="entry name" value="Endo/exonu/phosph_ase_sf"/>
</dbReference>
<keyword evidence="3" id="KW-0255">Endonuclease</keyword>
<evidence type="ECO:0000256" key="1">
    <source>
        <dbReference type="SAM" id="MobiDB-lite"/>
    </source>
</evidence>
<dbReference type="Proteomes" id="UP001629113">
    <property type="component" value="Unassembled WGS sequence"/>
</dbReference>
<evidence type="ECO:0000313" key="3">
    <source>
        <dbReference type="EMBL" id="KAL3425187.1"/>
    </source>
</evidence>
<organism evidence="3 4">
    <name type="scientific">Phlyctema vagabunda</name>
    <dbReference type="NCBI Taxonomy" id="108571"/>
    <lineage>
        <taxon>Eukaryota</taxon>
        <taxon>Fungi</taxon>
        <taxon>Dikarya</taxon>
        <taxon>Ascomycota</taxon>
        <taxon>Pezizomycotina</taxon>
        <taxon>Leotiomycetes</taxon>
        <taxon>Helotiales</taxon>
        <taxon>Dermateaceae</taxon>
        <taxon>Phlyctema</taxon>
    </lineage>
</organism>
<dbReference type="EMBL" id="JBFCZG010000003">
    <property type="protein sequence ID" value="KAL3425187.1"/>
    <property type="molecule type" value="Genomic_DNA"/>
</dbReference>
<dbReference type="PANTHER" id="PTHR12121:SF100">
    <property type="entry name" value="POLY(A)-SPECIFIC RIBONUCLEASE"/>
    <property type="match status" value="1"/>
</dbReference>
<feature type="compositionally biased region" description="Polar residues" evidence="1">
    <location>
        <begin position="37"/>
        <end position="50"/>
    </location>
</feature>
<feature type="region of interest" description="Disordered" evidence="1">
    <location>
        <begin position="764"/>
        <end position="785"/>
    </location>
</feature>
<keyword evidence="3" id="KW-0378">Hydrolase</keyword>
<dbReference type="CDD" id="cd09097">
    <property type="entry name" value="Deadenylase_CCR4"/>
    <property type="match status" value="1"/>
</dbReference>
<dbReference type="SUPFAM" id="SSF52058">
    <property type="entry name" value="L domain-like"/>
    <property type="match status" value="1"/>
</dbReference>